<evidence type="ECO:0000256" key="6">
    <source>
        <dbReference type="PROSITE-ProRule" id="PRU00169"/>
    </source>
</evidence>
<dbReference type="SMART" id="SM00448">
    <property type="entry name" value="REC"/>
    <property type="match status" value="1"/>
</dbReference>
<dbReference type="FunFam" id="3.40.50.2300:FF:000001">
    <property type="entry name" value="DNA-binding response regulator PhoB"/>
    <property type="match status" value="1"/>
</dbReference>
<evidence type="ECO:0000259" key="7">
    <source>
        <dbReference type="PROSITE" id="PS50110"/>
    </source>
</evidence>
<dbReference type="GO" id="GO:0000160">
    <property type="term" value="P:phosphorelay signal transduction system"/>
    <property type="evidence" value="ECO:0007669"/>
    <property type="project" value="UniProtKB-KW"/>
</dbReference>
<dbReference type="EMBL" id="MGFX01000001">
    <property type="protein sequence ID" value="OGM15655.1"/>
    <property type="molecule type" value="Genomic_DNA"/>
</dbReference>
<feature type="domain" description="Response regulatory" evidence="7">
    <location>
        <begin position="3"/>
        <end position="119"/>
    </location>
</feature>
<accession>A0A1F7XN09</accession>
<evidence type="ECO:0000313" key="8">
    <source>
        <dbReference type="EMBL" id="OGM15655.1"/>
    </source>
</evidence>
<dbReference type="InterPro" id="IPR050595">
    <property type="entry name" value="Bact_response_regulator"/>
</dbReference>
<evidence type="ECO:0000256" key="2">
    <source>
        <dbReference type="ARBA" id="ARBA00023012"/>
    </source>
</evidence>
<dbReference type="Gene3D" id="3.40.50.2300">
    <property type="match status" value="1"/>
</dbReference>
<organism evidence="8 9">
    <name type="scientific">Candidatus Woesebacteria bacterium RBG_16_42_24</name>
    <dbReference type="NCBI Taxonomy" id="1802485"/>
    <lineage>
        <taxon>Bacteria</taxon>
        <taxon>Candidatus Woeseibacteriota</taxon>
    </lineage>
</organism>
<evidence type="ECO:0000256" key="3">
    <source>
        <dbReference type="ARBA" id="ARBA00023015"/>
    </source>
</evidence>
<feature type="modified residue" description="4-aspartylphosphate" evidence="6">
    <location>
        <position position="52"/>
    </location>
</feature>
<dbReference type="InterPro" id="IPR001789">
    <property type="entry name" value="Sig_transdc_resp-reg_receiver"/>
</dbReference>
<sequence length="136" mass="15239">MAKVLIIEDDPLMSRMYQKIFSFEGYEVDTADNGEDGLAKVRSGRPNLILLDIMMPKMNGFEVLTKLKTDPETKSLPVVILTNLAGQKDAENAMTKGAVKYIVKSEFEPKQVVNMVKEILAGYTRDEIPKVEEQQG</sequence>
<evidence type="ECO:0000313" key="9">
    <source>
        <dbReference type="Proteomes" id="UP000177382"/>
    </source>
</evidence>
<dbReference type="InterPro" id="IPR011006">
    <property type="entry name" value="CheY-like_superfamily"/>
</dbReference>
<keyword evidence="3" id="KW-0805">Transcription regulation</keyword>
<dbReference type="SUPFAM" id="SSF52172">
    <property type="entry name" value="CheY-like"/>
    <property type="match status" value="1"/>
</dbReference>
<dbReference type="AlphaFoldDB" id="A0A1F7XN09"/>
<keyword evidence="2" id="KW-0902">Two-component regulatory system</keyword>
<dbReference type="Proteomes" id="UP000177382">
    <property type="component" value="Unassembled WGS sequence"/>
</dbReference>
<evidence type="ECO:0000256" key="4">
    <source>
        <dbReference type="ARBA" id="ARBA00023125"/>
    </source>
</evidence>
<keyword evidence="4" id="KW-0238">DNA-binding</keyword>
<dbReference type="GO" id="GO:0003677">
    <property type="term" value="F:DNA binding"/>
    <property type="evidence" value="ECO:0007669"/>
    <property type="project" value="UniProtKB-KW"/>
</dbReference>
<protein>
    <recommendedName>
        <fullName evidence="7">Response regulatory domain-containing protein</fullName>
    </recommendedName>
</protein>
<dbReference type="PANTHER" id="PTHR44591">
    <property type="entry name" value="STRESS RESPONSE REGULATOR PROTEIN 1"/>
    <property type="match status" value="1"/>
</dbReference>
<gene>
    <name evidence="8" type="ORF">A2V97_02595</name>
</gene>
<dbReference type="PANTHER" id="PTHR44591:SF23">
    <property type="entry name" value="CHEY SUBFAMILY"/>
    <property type="match status" value="1"/>
</dbReference>
<evidence type="ECO:0000256" key="1">
    <source>
        <dbReference type="ARBA" id="ARBA00022553"/>
    </source>
</evidence>
<evidence type="ECO:0000256" key="5">
    <source>
        <dbReference type="ARBA" id="ARBA00023163"/>
    </source>
</evidence>
<proteinExistence type="predicted"/>
<comment type="caution">
    <text evidence="8">The sequence shown here is derived from an EMBL/GenBank/DDBJ whole genome shotgun (WGS) entry which is preliminary data.</text>
</comment>
<dbReference type="PROSITE" id="PS50110">
    <property type="entry name" value="RESPONSE_REGULATORY"/>
    <property type="match status" value="1"/>
</dbReference>
<dbReference type="STRING" id="1802485.A2V97_02595"/>
<keyword evidence="1 6" id="KW-0597">Phosphoprotein</keyword>
<name>A0A1F7XN09_9BACT</name>
<keyword evidence="5" id="KW-0804">Transcription</keyword>
<reference evidence="8 9" key="1">
    <citation type="journal article" date="2016" name="Nat. Commun.">
        <title>Thousands of microbial genomes shed light on interconnected biogeochemical processes in an aquifer system.</title>
        <authorList>
            <person name="Anantharaman K."/>
            <person name="Brown C.T."/>
            <person name="Hug L.A."/>
            <person name="Sharon I."/>
            <person name="Castelle C.J."/>
            <person name="Probst A.J."/>
            <person name="Thomas B.C."/>
            <person name="Singh A."/>
            <person name="Wilkins M.J."/>
            <person name="Karaoz U."/>
            <person name="Brodie E.L."/>
            <person name="Williams K.H."/>
            <person name="Hubbard S.S."/>
            <person name="Banfield J.F."/>
        </authorList>
    </citation>
    <scope>NUCLEOTIDE SEQUENCE [LARGE SCALE GENOMIC DNA]</scope>
</reference>
<dbReference type="Pfam" id="PF00072">
    <property type="entry name" value="Response_reg"/>
    <property type="match status" value="1"/>
</dbReference>